<reference evidence="13" key="2">
    <citation type="journal article" date="2016" name="Gigascience">
        <title>De novo construction of an expanded transcriptome assembly for the western tarnished plant bug, Lygus hesperus.</title>
        <authorList>
            <person name="Tassone E.E."/>
            <person name="Geib S.M."/>
            <person name="Hall B."/>
            <person name="Fabrick J.A."/>
            <person name="Brent C.S."/>
            <person name="Hull J.J."/>
        </authorList>
    </citation>
    <scope>NUCLEOTIDE SEQUENCE</scope>
</reference>
<evidence type="ECO:0000256" key="9">
    <source>
        <dbReference type="PROSITE-ProRule" id="PRU01319"/>
    </source>
</evidence>
<dbReference type="NCBIfam" id="TIGR00729">
    <property type="entry name" value="ribonuclease HII"/>
    <property type="match status" value="1"/>
</dbReference>
<dbReference type="InterPro" id="IPR036397">
    <property type="entry name" value="RNaseH_sf"/>
</dbReference>
<dbReference type="FunFam" id="3.30.420.10:FF:000016">
    <property type="entry name" value="Ribonuclease"/>
    <property type="match status" value="1"/>
</dbReference>
<protein>
    <recommendedName>
        <fullName evidence="10">Ribonuclease</fullName>
        <ecNumber evidence="10">3.1.26.4</ecNumber>
    </recommendedName>
</protein>
<dbReference type="InterPro" id="IPR024567">
    <property type="entry name" value="RNase_HII/HIII_dom"/>
</dbReference>
<dbReference type="GO" id="GO:0032299">
    <property type="term" value="C:ribonuclease H2 complex"/>
    <property type="evidence" value="ECO:0007669"/>
    <property type="project" value="UniProtKB-ARBA"/>
</dbReference>
<name>A0A0K8SPD9_LYGHE</name>
<reference evidence="12" key="1">
    <citation type="submission" date="2014-09" db="EMBL/GenBank/DDBJ databases">
        <authorList>
            <person name="Magalhaes I.L.F."/>
            <person name="Oliveira U."/>
            <person name="Santos F.R."/>
            <person name="Vidigal T.H.D.A."/>
            <person name="Brescovit A.D."/>
            <person name="Santos A.J."/>
        </authorList>
    </citation>
    <scope>NUCLEOTIDE SEQUENCE</scope>
</reference>
<dbReference type="PANTHER" id="PTHR10954">
    <property type="entry name" value="RIBONUCLEASE H2 SUBUNIT A"/>
    <property type="match status" value="1"/>
</dbReference>
<evidence type="ECO:0000256" key="7">
    <source>
        <dbReference type="ARBA" id="ARBA00022801"/>
    </source>
</evidence>
<gene>
    <name evidence="13" type="primary">CG13690_1</name>
    <name evidence="13" type="ORF">g.84883</name>
</gene>
<dbReference type="Pfam" id="PF01351">
    <property type="entry name" value="RNase_HII"/>
    <property type="match status" value="1"/>
</dbReference>
<comment type="function">
    <text evidence="8">Catalytic subunit of RNase HII, an endonuclease that specifically degrades the RNA of RNA:DNA hybrids. Participates in DNA replication, possibly by mediating the removal of lagging-strand Okazaki fragment RNA primers during DNA replication. Mediates the excision of single ribonucleotides from DNA:RNA duplexes.</text>
</comment>
<evidence type="ECO:0000256" key="2">
    <source>
        <dbReference type="ARBA" id="ARBA00001946"/>
    </source>
</evidence>
<feature type="binding site" evidence="9">
    <location>
        <position position="200"/>
    </location>
    <ligand>
        <name>a divalent metal cation</name>
        <dbReference type="ChEBI" id="CHEBI:60240"/>
    </ligand>
</feature>
<evidence type="ECO:0000256" key="8">
    <source>
        <dbReference type="ARBA" id="ARBA00024981"/>
    </source>
</evidence>
<dbReference type="GO" id="GO:0043137">
    <property type="term" value="P:DNA replication, removal of RNA primer"/>
    <property type="evidence" value="ECO:0007669"/>
    <property type="project" value="TreeGrafter"/>
</dbReference>
<feature type="domain" description="RNase H type-2" evidence="11">
    <location>
        <begin position="86"/>
        <end position="314"/>
    </location>
</feature>
<feature type="binding site" evidence="9">
    <location>
        <position position="93"/>
    </location>
    <ligand>
        <name>a divalent metal cation</name>
        <dbReference type="ChEBI" id="CHEBI:60240"/>
    </ligand>
</feature>
<dbReference type="EC" id="3.1.26.4" evidence="10"/>
<evidence type="ECO:0000256" key="4">
    <source>
        <dbReference type="ARBA" id="ARBA00022722"/>
    </source>
</evidence>
<organism evidence="12">
    <name type="scientific">Lygus hesperus</name>
    <name type="common">Western plant bug</name>
    <dbReference type="NCBI Taxonomy" id="30085"/>
    <lineage>
        <taxon>Eukaryota</taxon>
        <taxon>Metazoa</taxon>
        <taxon>Ecdysozoa</taxon>
        <taxon>Arthropoda</taxon>
        <taxon>Hexapoda</taxon>
        <taxon>Insecta</taxon>
        <taxon>Pterygota</taxon>
        <taxon>Neoptera</taxon>
        <taxon>Paraneoptera</taxon>
        <taxon>Hemiptera</taxon>
        <taxon>Heteroptera</taxon>
        <taxon>Panheteroptera</taxon>
        <taxon>Cimicomorpha</taxon>
        <taxon>Miridae</taxon>
        <taxon>Mirini</taxon>
        <taxon>Lygus</taxon>
    </lineage>
</organism>
<dbReference type="CDD" id="cd07181">
    <property type="entry name" value="RNase_HII_eukaryota_like"/>
    <property type="match status" value="1"/>
</dbReference>
<comment type="cofactor">
    <cofactor evidence="9">
        <name>Mn(2+)</name>
        <dbReference type="ChEBI" id="CHEBI:29035"/>
    </cofactor>
    <cofactor evidence="9">
        <name>Mg(2+)</name>
        <dbReference type="ChEBI" id="CHEBI:18420"/>
    </cofactor>
    <text evidence="9">Manganese or magnesium. Binds 1 divalent metal ion per monomer in the absence of substrate. May bind a second metal ion after substrate binding.</text>
</comment>
<accession>A0A0K8SPD9</accession>
<evidence type="ECO:0000256" key="5">
    <source>
        <dbReference type="ARBA" id="ARBA00022723"/>
    </source>
</evidence>
<evidence type="ECO:0000256" key="1">
    <source>
        <dbReference type="ARBA" id="ARBA00000077"/>
    </source>
</evidence>
<dbReference type="PROSITE" id="PS51975">
    <property type="entry name" value="RNASE_H_2"/>
    <property type="match status" value="1"/>
</dbReference>
<evidence type="ECO:0000256" key="6">
    <source>
        <dbReference type="ARBA" id="ARBA00022759"/>
    </source>
</evidence>
<dbReference type="SUPFAM" id="SSF53098">
    <property type="entry name" value="Ribonuclease H-like"/>
    <property type="match status" value="1"/>
</dbReference>
<dbReference type="GO" id="GO:0046872">
    <property type="term" value="F:metal ion binding"/>
    <property type="evidence" value="ECO:0007669"/>
    <property type="project" value="UniProtKB-KW"/>
</dbReference>
<dbReference type="InterPro" id="IPR004649">
    <property type="entry name" value="RNase_H2_suA"/>
</dbReference>
<proteinExistence type="inferred from homology"/>
<keyword evidence="5 9" id="KW-0479">Metal-binding</keyword>
<dbReference type="FunFam" id="1.10.10.460:FF:000001">
    <property type="entry name" value="Ribonuclease"/>
    <property type="match status" value="1"/>
</dbReference>
<dbReference type="EMBL" id="GDHC01003169">
    <property type="protein sequence ID" value="JAQ15460.1"/>
    <property type="molecule type" value="Transcribed_RNA"/>
</dbReference>
<evidence type="ECO:0000313" key="13">
    <source>
        <dbReference type="EMBL" id="JAQ15460.1"/>
    </source>
</evidence>
<keyword evidence="6 9" id="KW-0255">Endonuclease</keyword>
<dbReference type="InterPro" id="IPR012337">
    <property type="entry name" value="RNaseH-like_sf"/>
</dbReference>
<evidence type="ECO:0000313" key="12">
    <source>
        <dbReference type="EMBL" id="JAG54695.1"/>
    </source>
</evidence>
<dbReference type="InterPro" id="IPR001352">
    <property type="entry name" value="RNase_HII/HIII"/>
</dbReference>
<comment type="function">
    <text evidence="10">Endonuclease that specifically degrades the RNA of RNA-DNA hybrids.</text>
</comment>
<dbReference type="EMBL" id="GBRD01011129">
    <property type="protein sequence ID" value="JAG54695.1"/>
    <property type="molecule type" value="Transcribed_RNA"/>
</dbReference>
<dbReference type="Gene3D" id="3.30.420.10">
    <property type="entry name" value="Ribonuclease H-like superfamily/Ribonuclease H"/>
    <property type="match status" value="1"/>
</dbReference>
<dbReference type="PANTHER" id="PTHR10954:SF7">
    <property type="entry name" value="RIBONUCLEASE H2 SUBUNIT A"/>
    <property type="match status" value="1"/>
</dbReference>
<comment type="cofactor">
    <cofactor evidence="2">
        <name>Mg(2+)</name>
        <dbReference type="ChEBI" id="CHEBI:18420"/>
    </cofactor>
</comment>
<sequence length="363" mass="40225">MNGIAGRKEDALENGNGVEEIDEPEIKRIKSDVNIVNEVEVNPKECNIDIPIKSVKDLEAACCSRDRTISYYLNCGGVPDVCKQKDCILGIDEAGRGPVLGPMVYGISYLPKEFEVDLKGTGCNDSKQLTEKKREDIFDQLCSLGDKIGWEAEVISPTYISNCMLRRQKTSLNEISHTAAIELVKRALAGGAKITEIYVDTVGPAEKYEDKLQGIFPAQKVTVRSKADAIYPVVGAASIVAKVTRDVALKGWDMSGLKSATDDSPETLSWGSGYPNDPLTKTFLTETIDPVFGFLDVVRFSWSTAEKILDEHAVSVEWEDEEMLSKNKGVQKIRNFFSATVDLTVKERHRFLKERQLSSVIDF</sequence>
<comment type="similarity">
    <text evidence="3">Belongs to the RNase HII family. Eukaryotic subfamily.</text>
</comment>
<comment type="catalytic activity">
    <reaction evidence="1 9 10">
        <text>Endonucleolytic cleavage to 5'-phosphomonoester.</text>
        <dbReference type="EC" id="3.1.26.4"/>
    </reaction>
</comment>
<evidence type="ECO:0000256" key="10">
    <source>
        <dbReference type="RuleBase" id="RU003515"/>
    </source>
</evidence>
<dbReference type="AlphaFoldDB" id="A0A0K8SPD9"/>
<dbReference type="GO" id="GO:0004523">
    <property type="term" value="F:RNA-DNA hybrid ribonuclease activity"/>
    <property type="evidence" value="ECO:0007669"/>
    <property type="project" value="UniProtKB-UniRule"/>
</dbReference>
<keyword evidence="4 9" id="KW-0540">Nuclease</keyword>
<dbReference type="GO" id="GO:0003723">
    <property type="term" value="F:RNA binding"/>
    <property type="evidence" value="ECO:0007669"/>
    <property type="project" value="UniProtKB-UniRule"/>
</dbReference>
<dbReference type="InterPro" id="IPR023160">
    <property type="entry name" value="RNase_HII_hlx-loop-hlx_cap_dom"/>
</dbReference>
<evidence type="ECO:0000256" key="3">
    <source>
        <dbReference type="ARBA" id="ARBA00007058"/>
    </source>
</evidence>
<evidence type="ECO:0000259" key="11">
    <source>
        <dbReference type="PROSITE" id="PS51975"/>
    </source>
</evidence>
<dbReference type="GO" id="GO:0006298">
    <property type="term" value="P:mismatch repair"/>
    <property type="evidence" value="ECO:0007669"/>
    <property type="project" value="TreeGrafter"/>
</dbReference>
<dbReference type="Gene3D" id="1.10.10.460">
    <property type="entry name" value="Ribonuclease hii. Domain 2"/>
    <property type="match status" value="1"/>
</dbReference>
<feature type="binding site" evidence="9">
    <location>
        <position position="92"/>
    </location>
    <ligand>
        <name>a divalent metal cation</name>
        <dbReference type="ChEBI" id="CHEBI:60240"/>
    </ligand>
</feature>
<keyword evidence="7 9" id="KW-0378">Hydrolase</keyword>